<gene>
    <name evidence="3" type="ORF">B9Q06_05435</name>
</gene>
<name>A0A2R6BAD7_9ARCH</name>
<dbReference type="AlphaFoldDB" id="A0A2R6BAD7"/>
<sequence length="430" mass="46109">MNARIDSMVLIAVLSIVMLVAPQHFGDLSTFTRRGCQPHSVESAIHVEPRSSKLGYVVNPLSSGLNPPKPTGLATYGVLNSSGSISGYAVRAHTLVGELNLSSIAAYYPNASLYNASRSAASLQLNTMLIVNSTNTTLVYWVQNVIVFLTNNSTLFYADNIWNMSGVGATLTNNSITSNSGGYVTNTSRGPVYGSTSNNYTYMLPLSLELVTSERVVRGLGVQVGMGVRILRNGTTANGVLEWYDNATIRQGLAKNAYFLVSGYELTPPIYTDSAGFFYDAELVFGGEANGAPTNFAHLNATLGLYYQAGSKLSHFPSYYSFGADTAESTYDLHVRYLGGGAAAVSVGQPDYEYLTTPNTTMITTPLNESTTPTTAEPTSSTPITPNTTLSPPSINHTTPEALLLLTVFIIALLTITLTRRRVQNPTQNP</sequence>
<feature type="transmembrane region" description="Helical" evidence="2">
    <location>
        <begin position="402"/>
        <end position="419"/>
    </location>
</feature>
<reference evidence="3 4" key="1">
    <citation type="submission" date="2017-04" db="EMBL/GenBank/DDBJ databases">
        <title>Novel microbial lineages endemic to geothermal iron-oxide mats fill important gaps in the evolutionary history of Archaea.</title>
        <authorList>
            <person name="Jay Z.J."/>
            <person name="Beam J.P."/>
            <person name="Dlakic M."/>
            <person name="Rusch D.B."/>
            <person name="Kozubal M.A."/>
            <person name="Inskeep W.P."/>
        </authorList>
    </citation>
    <scope>NUCLEOTIDE SEQUENCE [LARGE SCALE GENOMIC DNA]</scope>
    <source>
        <strain evidence="3">ECH_B_2</strain>
    </source>
</reference>
<keyword evidence="2" id="KW-0472">Membrane</keyword>
<evidence type="ECO:0000256" key="2">
    <source>
        <dbReference type="SAM" id="Phobius"/>
    </source>
</evidence>
<protein>
    <recommendedName>
        <fullName evidence="5">Thermopsin</fullName>
    </recommendedName>
</protein>
<evidence type="ECO:0000313" key="4">
    <source>
        <dbReference type="Proteomes" id="UP000241284"/>
    </source>
</evidence>
<organism evidence="3 4">
    <name type="scientific">Candidatus Marsarchaeota G2 archaeon ECH_B_2</name>
    <dbReference type="NCBI Taxonomy" id="1978160"/>
    <lineage>
        <taxon>Archaea</taxon>
        <taxon>Candidatus Marsarchaeota</taxon>
        <taxon>Candidatus Marsarchaeota group 2</taxon>
    </lineage>
</organism>
<keyword evidence="2" id="KW-0812">Transmembrane</keyword>
<dbReference type="Pfam" id="PF05317">
    <property type="entry name" value="Thermopsin"/>
    <property type="match status" value="1"/>
</dbReference>
<keyword evidence="2" id="KW-1133">Transmembrane helix</keyword>
<evidence type="ECO:0000313" key="3">
    <source>
        <dbReference type="EMBL" id="PSN95620.1"/>
    </source>
</evidence>
<dbReference type="InterPro" id="IPR007981">
    <property type="entry name" value="Peptidase_A5"/>
</dbReference>
<accession>A0A2R6BAD7</accession>
<comment type="caution">
    <text evidence="3">The sequence shown here is derived from an EMBL/GenBank/DDBJ whole genome shotgun (WGS) entry which is preliminary data.</text>
</comment>
<feature type="region of interest" description="Disordered" evidence="1">
    <location>
        <begin position="362"/>
        <end position="395"/>
    </location>
</feature>
<dbReference type="EMBL" id="NEXH01000008">
    <property type="protein sequence ID" value="PSN95620.1"/>
    <property type="molecule type" value="Genomic_DNA"/>
</dbReference>
<evidence type="ECO:0008006" key="5">
    <source>
        <dbReference type="Google" id="ProtNLM"/>
    </source>
</evidence>
<evidence type="ECO:0000256" key="1">
    <source>
        <dbReference type="SAM" id="MobiDB-lite"/>
    </source>
</evidence>
<dbReference type="Proteomes" id="UP000241284">
    <property type="component" value="Unassembled WGS sequence"/>
</dbReference>
<proteinExistence type="predicted"/>